<feature type="compositionally biased region" description="Polar residues" evidence="7">
    <location>
        <begin position="48"/>
        <end position="71"/>
    </location>
</feature>
<feature type="compositionally biased region" description="Basic residues" evidence="7">
    <location>
        <begin position="1682"/>
        <end position="1692"/>
    </location>
</feature>
<evidence type="ECO:0000256" key="5">
    <source>
        <dbReference type="ARBA" id="ARBA00023242"/>
    </source>
</evidence>
<feature type="compositionally biased region" description="Basic and acidic residues" evidence="7">
    <location>
        <begin position="1625"/>
        <end position="1635"/>
    </location>
</feature>
<keyword evidence="6" id="KW-0131">Cell cycle</keyword>
<name>A0A8K0T072_9HYPO</name>
<evidence type="ECO:0000256" key="2">
    <source>
        <dbReference type="ARBA" id="ARBA00004574"/>
    </source>
</evidence>
<keyword evidence="10" id="KW-1185">Reference proteome</keyword>
<dbReference type="Proteomes" id="UP000813444">
    <property type="component" value="Unassembled WGS sequence"/>
</dbReference>
<dbReference type="OrthoDB" id="5399929at2759"/>
<protein>
    <submittedName>
        <fullName evidence="9">Rap1-interacting factor 1 N terminal-domain-containing protein</fullName>
    </submittedName>
</protein>
<feature type="compositionally biased region" description="Basic and acidic residues" evidence="7">
    <location>
        <begin position="1473"/>
        <end position="1489"/>
    </location>
</feature>
<feature type="region of interest" description="Disordered" evidence="7">
    <location>
        <begin position="90"/>
        <end position="140"/>
    </location>
</feature>
<feature type="region of interest" description="Disordered" evidence="7">
    <location>
        <begin position="1345"/>
        <end position="1715"/>
    </location>
</feature>
<keyword evidence="5" id="KW-0539">Nucleus</keyword>
<evidence type="ECO:0000256" key="3">
    <source>
        <dbReference type="ARBA" id="ARBA00022454"/>
    </source>
</evidence>
<feature type="compositionally biased region" description="Polar residues" evidence="7">
    <location>
        <begin position="1409"/>
        <end position="1418"/>
    </location>
</feature>
<feature type="region of interest" description="Disordered" evidence="7">
    <location>
        <begin position="1124"/>
        <end position="1333"/>
    </location>
</feature>
<evidence type="ECO:0000256" key="7">
    <source>
        <dbReference type="SAM" id="MobiDB-lite"/>
    </source>
</evidence>
<feature type="compositionally biased region" description="Low complexity" evidence="7">
    <location>
        <begin position="97"/>
        <end position="112"/>
    </location>
</feature>
<feature type="compositionally biased region" description="Polar residues" evidence="7">
    <location>
        <begin position="1645"/>
        <end position="1659"/>
    </location>
</feature>
<feature type="compositionally biased region" description="Basic and acidic residues" evidence="7">
    <location>
        <begin position="1693"/>
        <end position="1710"/>
    </location>
</feature>
<feature type="compositionally biased region" description="Polar residues" evidence="7">
    <location>
        <begin position="1363"/>
        <end position="1372"/>
    </location>
</feature>
<feature type="compositionally biased region" description="Polar residues" evidence="7">
    <location>
        <begin position="1244"/>
        <end position="1267"/>
    </location>
</feature>
<feature type="domain" description="Telomere-associated protein Rif1 N-terminal" evidence="8">
    <location>
        <begin position="155"/>
        <end position="526"/>
    </location>
</feature>
<comment type="caution">
    <text evidence="9">The sequence shown here is derived from an EMBL/GenBank/DDBJ whole genome shotgun (WGS) entry which is preliminary data.</text>
</comment>
<evidence type="ECO:0000256" key="1">
    <source>
        <dbReference type="ARBA" id="ARBA00004123"/>
    </source>
</evidence>
<organism evidence="9 10">
    <name type="scientific">Stachybotrys elegans</name>
    <dbReference type="NCBI Taxonomy" id="80388"/>
    <lineage>
        <taxon>Eukaryota</taxon>
        <taxon>Fungi</taxon>
        <taxon>Dikarya</taxon>
        <taxon>Ascomycota</taxon>
        <taxon>Pezizomycotina</taxon>
        <taxon>Sordariomycetes</taxon>
        <taxon>Hypocreomycetidae</taxon>
        <taxon>Hypocreales</taxon>
        <taxon>Stachybotryaceae</taxon>
        <taxon>Stachybotrys</taxon>
    </lineage>
</organism>
<feature type="region of interest" description="Disordered" evidence="7">
    <location>
        <begin position="1"/>
        <end position="76"/>
    </location>
</feature>
<feature type="compositionally biased region" description="Polar residues" evidence="7">
    <location>
        <begin position="1124"/>
        <end position="1135"/>
    </location>
</feature>
<gene>
    <name evidence="9" type="ORF">B0I35DRAFT_372766</name>
</gene>
<evidence type="ECO:0000313" key="9">
    <source>
        <dbReference type="EMBL" id="KAH7321406.1"/>
    </source>
</evidence>
<feature type="compositionally biased region" description="Polar residues" evidence="7">
    <location>
        <begin position="1219"/>
        <end position="1235"/>
    </location>
</feature>
<evidence type="ECO:0000256" key="4">
    <source>
        <dbReference type="ARBA" id="ARBA00022895"/>
    </source>
</evidence>
<feature type="compositionally biased region" description="Polar residues" evidence="7">
    <location>
        <begin position="1587"/>
        <end position="1602"/>
    </location>
</feature>
<dbReference type="PANTHER" id="PTHR22928:SF3">
    <property type="entry name" value="TELOMERE-ASSOCIATED PROTEIN RIF1"/>
    <property type="match status" value="1"/>
</dbReference>
<keyword evidence="4" id="KW-0779">Telomere</keyword>
<feature type="compositionally biased region" description="Basic and acidic residues" evidence="7">
    <location>
        <begin position="1194"/>
        <end position="1211"/>
    </location>
</feature>
<dbReference type="GO" id="GO:0005634">
    <property type="term" value="C:nucleus"/>
    <property type="evidence" value="ECO:0007669"/>
    <property type="project" value="UniProtKB-SubCell"/>
</dbReference>
<proteinExistence type="predicted"/>
<accession>A0A8K0T072</accession>
<dbReference type="GO" id="GO:0000723">
    <property type="term" value="P:telomere maintenance"/>
    <property type="evidence" value="ECO:0007669"/>
    <property type="project" value="TreeGrafter"/>
</dbReference>
<dbReference type="Pfam" id="PF12231">
    <property type="entry name" value="Rif1_N"/>
    <property type="match status" value="1"/>
</dbReference>
<keyword evidence="3" id="KW-0158">Chromosome</keyword>
<dbReference type="PANTHER" id="PTHR22928">
    <property type="entry name" value="TELOMERE-ASSOCIATED PROTEIN RIF1"/>
    <property type="match status" value="1"/>
</dbReference>
<sequence>MASSAVGPTLIQSLPARPPTPPREARPGESSIKTRLNNRPLHFESRSSLHTPPNAVTPSLSVASDSNPSSTRVRKKVGWSATTQYKEAPQYLDGENLSKSSPLSVPSSSAVKPIKGILKPSSSPNSLATPLAGQSHGSASQATISEMLDSTIKQLAGSDRDSKIDSYMMLARALKASNNLPDRVALQNKMSLFMQFIQRDVVSKNDKGTLDTSLVNHALTLLITFVHFPAIASTLTSDFGAFVIDHAIRSFEDPSLPKDVARHLMQVVAFQNFSAKVMTADRVGKLIQALHNIESYAKGKSIIMCRVHIYKRLLQQSRSHMAVHSDWLKDLFTDMLSTVQEIRNQAISLGLDAGYNLRSDKHVTRKVTDILQTTNEDQVYIEFYIKRLEEMTKDKQLSSAVPQIWSVVILFMRCPLERWQYYGPWFRIAQSTFNMSDALTKQEANYAWCRYAYLSLSDAKPSAKSISTLCQPLLSQLRRKASSKQAEESMMKLRKLVIGGVCNLLYYTFKPGDDKTSPDVAWDVVVQPIASQLITLDGQPGVPGDGLNQASRILIGLLDVATPRVWREDRIVEIPPPTPDELPSIDSKWVRRNSARILQVAGPILERKFQNLADIESKTYRLWRVWVGSVVAASAKDIKVSDDTTQFLACALELLRKIWATGPHSNEENVCLTFFTSVKNFIQILVDGLGLLPFTEKKLNLTVSNTLEPISTSSHHQDRADDVLGAIRSPLTHLFMTLSVSSIEKVDQDIFARFLESIVELFFKGKSARIQFTFGKELLQLYPRDNSGAFGSWVLVADMMRPALTRTPLTSTPSPSIANKLLGPDYKDAVSLLQLGLSLNPPLAETRWMNFFNLLSENVLQDFGDAGRALAIVEPLSKGIVERLRTDSLKISSLVLTAVGSLFEIARMPRDRQAVEAARRRLWNNPMSAGRNGSFDPFDQLYKLENQVLQTCYQSFEHLGHVANMSIVLERLGLFLSRSFTQVGVESLIKLQSGLCIWLQDGDSRLRLTENSPVSEMLGQTWDRICADLSRNGRMEAETRSQIEPLLVAALTSKHAPIVSTAMDMLNATLDDTDADSCSEMLKSAISSLRSQSQPAIDTEQGFGAQTTMSHDCVGFDLTTASSSKDIEQTRTSVPSSRASSRNRSSKKRRAEPTADIGRTRQARRTSTPRLRHDNSQIQFAPVVSSPPPLSNEESQHLTERQKEVRERQRENAAMYTELQVTSPEQQPKAQTGEQAQERPNESDAGQQKSTPTKTASYEQMISSTPTPRRGQVLQIDELNDPPSSPPETGSRSHRLLSELQSRSRKNSSLNNWEFSSPPGSPLPSRQQVPADQDSLSLITSIESSVPGVTTRSRSSPLVKATAPQTIPSSFDSGDYEGAANPSASGLASVHRLRQTQTLAPATPKRQTRSVTKLQETPKSVDDEFVDARSSPEQASPAQGADAAQTLPDHIPPTLDSEDSGTSRLVVELAPRMSREPASELDSSPEKTVSKNPAEECILVQGESSPSPLPTPLQPLRRTRSSARQASPPPPSQTTEVEVDENSQGKKKRKRSGAKESRRKKRRSETQDSSQMVEELDAETEEGSNKPLDSQVSEDATPSQQVVGVVTRRGARKQQDQDDTEDTTPQDKDIKIKDDGDTDEEVMSQLVSESQAATHSQSEMELDEKPPSTVDDSMASAPRSNAKSRRKAKRARREAAAKKSRQSSEERQNEKASNILGALQGGLAELRVAALSREDVYKIEDMLMDMKRELFEAERRGRAG</sequence>
<feature type="compositionally biased region" description="Polar residues" evidence="7">
    <location>
        <begin position="1345"/>
        <end position="1356"/>
    </location>
</feature>
<dbReference type="EMBL" id="JAGPNK010000005">
    <property type="protein sequence ID" value="KAH7321406.1"/>
    <property type="molecule type" value="Genomic_DNA"/>
</dbReference>
<dbReference type="InterPro" id="IPR022031">
    <property type="entry name" value="Rif1_N"/>
</dbReference>
<comment type="subcellular location">
    <subcellularLocation>
        <location evidence="2">Chromosome</location>
        <location evidence="2">Telomere</location>
    </subcellularLocation>
    <subcellularLocation>
        <location evidence="1">Nucleus</location>
    </subcellularLocation>
</comment>
<reference evidence="9" key="1">
    <citation type="journal article" date="2021" name="Nat. Commun.">
        <title>Genetic determinants of endophytism in the Arabidopsis root mycobiome.</title>
        <authorList>
            <person name="Mesny F."/>
            <person name="Miyauchi S."/>
            <person name="Thiergart T."/>
            <person name="Pickel B."/>
            <person name="Atanasova L."/>
            <person name="Karlsson M."/>
            <person name="Huettel B."/>
            <person name="Barry K.W."/>
            <person name="Haridas S."/>
            <person name="Chen C."/>
            <person name="Bauer D."/>
            <person name="Andreopoulos W."/>
            <person name="Pangilinan J."/>
            <person name="LaButti K."/>
            <person name="Riley R."/>
            <person name="Lipzen A."/>
            <person name="Clum A."/>
            <person name="Drula E."/>
            <person name="Henrissat B."/>
            <person name="Kohler A."/>
            <person name="Grigoriev I.V."/>
            <person name="Martin F.M."/>
            <person name="Hacquard S."/>
        </authorList>
    </citation>
    <scope>NUCLEOTIDE SEQUENCE</scope>
    <source>
        <strain evidence="9">MPI-CAGE-CH-0235</strain>
    </source>
</reference>
<evidence type="ECO:0000259" key="8">
    <source>
        <dbReference type="Pfam" id="PF12231"/>
    </source>
</evidence>
<feature type="compositionally biased region" description="Basic residues" evidence="7">
    <location>
        <begin position="1545"/>
        <end position="1563"/>
    </location>
</feature>
<dbReference type="GO" id="GO:0140445">
    <property type="term" value="C:chromosome, telomeric repeat region"/>
    <property type="evidence" value="ECO:0007669"/>
    <property type="project" value="TreeGrafter"/>
</dbReference>
<feature type="compositionally biased region" description="Polar residues" evidence="7">
    <location>
        <begin position="1324"/>
        <end position="1333"/>
    </location>
</feature>
<evidence type="ECO:0000313" key="10">
    <source>
        <dbReference type="Proteomes" id="UP000813444"/>
    </source>
</evidence>
<evidence type="ECO:0000256" key="6">
    <source>
        <dbReference type="ARBA" id="ARBA00023306"/>
    </source>
</evidence>